<dbReference type="AlphaFoldDB" id="A0A1V9XMI7"/>
<dbReference type="InterPro" id="IPR000387">
    <property type="entry name" value="Tyr_Pase_dom"/>
</dbReference>
<keyword evidence="2" id="KW-0378">Hydrolase</keyword>
<evidence type="ECO:0000256" key="5">
    <source>
        <dbReference type="ARBA" id="ARBA00048336"/>
    </source>
</evidence>
<dbReference type="PANTHER" id="PTHR45948:SF2">
    <property type="entry name" value="DUAL SPECIFICITY PROTEIN PHOSPHATASE"/>
    <property type="match status" value="1"/>
</dbReference>
<evidence type="ECO:0000259" key="8">
    <source>
        <dbReference type="PROSITE" id="PS50056"/>
    </source>
</evidence>
<dbReference type="GO" id="GO:0004725">
    <property type="term" value="F:protein tyrosine phosphatase activity"/>
    <property type="evidence" value="ECO:0007669"/>
    <property type="project" value="TreeGrafter"/>
</dbReference>
<keyword evidence="10" id="KW-1185">Reference proteome</keyword>
<feature type="compositionally biased region" description="Basic residues" evidence="6">
    <location>
        <begin position="525"/>
        <end position="538"/>
    </location>
</feature>
<comment type="catalytic activity">
    <reaction evidence="4">
        <text>O-phospho-L-seryl-[protein] + H2O = L-seryl-[protein] + phosphate</text>
        <dbReference type="Rhea" id="RHEA:20629"/>
        <dbReference type="Rhea" id="RHEA-COMP:9863"/>
        <dbReference type="Rhea" id="RHEA-COMP:11604"/>
        <dbReference type="ChEBI" id="CHEBI:15377"/>
        <dbReference type="ChEBI" id="CHEBI:29999"/>
        <dbReference type="ChEBI" id="CHEBI:43474"/>
        <dbReference type="ChEBI" id="CHEBI:83421"/>
        <dbReference type="EC" id="3.1.3.16"/>
    </reaction>
</comment>
<organism evidence="9 10">
    <name type="scientific">Tropilaelaps mercedesae</name>
    <dbReference type="NCBI Taxonomy" id="418985"/>
    <lineage>
        <taxon>Eukaryota</taxon>
        <taxon>Metazoa</taxon>
        <taxon>Ecdysozoa</taxon>
        <taxon>Arthropoda</taxon>
        <taxon>Chelicerata</taxon>
        <taxon>Arachnida</taxon>
        <taxon>Acari</taxon>
        <taxon>Parasitiformes</taxon>
        <taxon>Mesostigmata</taxon>
        <taxon>Gamasina</taxon>
        <taxon>Dermanyssoidea</taxon>
        <taxon>Laelapidae</taxon>
        <taxon>Tropilaelaps</taxon>
    </lineage>
</organism>
<dbReference type="OrthoDB" id="9979246at2759"/>
<dbReference type="InterPro" id="IPR000340">
    <property type="entry name" value="Dual-sp_phosphatase_cat-dom"/>
</dbReference>
<accession>A0A1V9XMI7</accession>
<comment type="similarity">
    <text evidence="1">Belongs to the protein-tyrosine phosphatase family. Non-receptor class dual specificity subfamily.</text>
</comment>
<feature type="domain" description="Tyrosine specific protein phosphatases" evidence="8">
    <location>
        <begin position="43"/>
        <end position="101"/>
    </location>
</feature>
<comment type="caution">
    <text evidence="9">The sequence shown here is derived from an EMBL/GenBank/DDBJ whole genome shotgun (WGS) entry which is preliminary data.</text>
</comment>
<evidence type="ECO:0000256" key="6">
    <source>
        <dbReference type="SAM" id="MobiDB-lite"/>
    </source>
</evidence>
<dbReference type="InterPro" id="IPR029021">
    <property type="entry name" value="Prot-tyrosine_phosphatase-like"/>
</dbReference>
<keyword evidence="3" id="KW-0904">Protein phosphatase</keyword>
<dbReference type="EMBL" id="MNPL01007768">
    <property type="protein sequence ID" value="OQR74568.1"/>
    <property type="molecule type" value="Genomic_DNA"/>
</dbReference>
<dbReference type="GO" id="GO:0005829">
    <property type="term" value="C:cytosol"/>
    <property type="evidence" value="ECO:0007669"/>
    <property type="project" value="TreeGrafter"/>
</dbReference>
<evidence type="ECO:0000256" key="2">
    <source>
        <dbReference type="ARBA" id="ARBA00022801"/>
    </source>
</evidence>
<name>A0A1V9XMI7_9ACAR</name>
<dbReference type="GO" id="GO:0004722">
    <property type="term" value="F:protein serine/threonine phosphatase activity"/>
    <property type="evidence" value="ECO:0007669"/>
    <property type="project" value="UniProtKB-EC"/>
</dbReference>
<gene>
    <name evidence="9" type="ORF">BIW11_00943</name>
</gene>
<dbReference type="GO" id="GO:0007165">
    <property type="term" value="P:signal transduction"/>
    <property type="evidence" value="ECO:0007669"/>
    <property type="project" value="TreeGrafter"/>
</dbReference>
<protein>
    <submittedName>
        <fullName evidence="9">Dual specificity protein phosphatase 22-B-like</fullName>
    </submittedName>
</protein>
<evidence type="ECO:0000256" key="1">
    <source>
        <dbReference type="ARBA" id="ARBA00008601"/>
    </source>
</evidence>
<feature type="domain" description="Tyrosine-protein phosphatase" evidence="7">
    <location>
        <begin position="1"/>
        <end position="123"/>
    </location>
</feature>
<dbReference type="InParanoid" id="A0A1V9XMI7"/>
<feature type="region of interest" description="Disordered" evidence="6">
    <location>
        <begin position="519"/>
        <end position="540"/>
    </location>
</feature>
<feature type="region of interest" description="Disordered" evidence="6">
    <location>
        <begin position="313"/>
        <end position="343"/>
    </location>
</feature>
<feature type="compositionally biased region" description="Polar residues" evidence="6">
    <location>
        <begin position="317"/>
        <end position="336"/>
    </location>
</feature>
<dbReference type="PANTHER" id="PTHR45948">
    <property type="entry name" value="DUAL SPECIFICITY PROTEIN PHOSPHATASE DDB_G0269404-RELATED"/>
    <property type="match status" value="1"/>
</dbReference>
<evidence type="ECO:0000256" key="3">
    <source>
        <dbReference type="ARBA" id="ARBA00022912"/>
    </source>
</evidence>
<dbReference type="Gene3D" id="3.90.190.10">
    <property type="entry name" value="Protein tyrosine phosphatase superfamily"/>
    <property type="match status" value="1"/>
</dbReference>
<dbReference type="STRING" id="418985.A0A1V9XMI7"/>
<evidence type="ECO:0000256" key="4">
    <source>
        <dbReference type="ARBA" id="ARBA00047761"/>
    </source>
</evidence>
<evidence type="ECO:0000313" key="9">
    <source>
        <dbReference type="EMBL" id="OQR74568.1"/>
    </source>
</evidence>
<dbReference type="PROSITE" id="PS50056">
    <property type="entry name" value="TYR_PHOSPHATASE_2"/>
    <property type="match status" value="1"/>
</dbReference>
<dbReference type="PROSITE" id="PS50054">
    <property type="entry name" value="TYR_PHOSPHATASE_DUAL"/>
    <property type="match status" value="1"/>
</dbReference>
<evidence type="ECO:0000259" key="7">
    <source>
        <dbReference type="PROSITE" id="PS50054"/>
    </source>
</evidence>
<comment type="catalytic activity">
    <reaction evidence="5">
        <text>O-phospho-L-threonyl-[protein] + H2O = L-threonyl-[protein] + phosphate</text>
        <dbReference type="Rhea" id="RHEA:47004"/>
        <dbReference type="Rhea" id="RHEA-COMP:11060"/>
        <dbReference type="Rhea" id="RHEA-COMP:11605"/>
        <dbReference type="ChEBI" id="CHEBI:15377"/>
        <dbReference type="ChEBI" id="CHEBI:30013"/>
        <dbReference type="ChEBI" id="CHEBI:43474"/>
        <dbReference type="ChEBI" id="CHEBI:61977"/>
        <dbReference type="EC" id="3.1.3.16"/>
    </reaction>
</comment>
<reference evidence="9 10" key="1">
    <citation type="journal article" date="2017" name="Gigascience">
        <title>Draft genome of the honey bee ectoparasitic mite, Tropilaelaps mercedesae, is shaped by the parasitic life history.</title>
        <authorList>
            <person name="Dong X."/>
            <person name="Armstrong S.D."/>
            <person name="Xia D."/>
            <person name="Makepeace B.L."/>
            <person name="Darby A.C."/>
            <person name="Kadowaki T."/>
        </authorList>
    </citation>
    <scope>NUCLEOTIDE SEQUENCE [LARGE SCALE GENOMIC DNA]</scope>
    <source>
        <strain evidence="9">Wuxi-XJTLU</strain>
    </source>
</reference>
<dbReference type="SMART" id="SM00195">
    <property type="entry name" value="DSPc"/>
    <property type="match status" value="1"/>
</dbReference>
<dbReference type="SUPFAM" id="SSF52799">
    <property type="entry name" value="(Phosphotyrosine protein) phosphatases II"/>
    <property type="match status" value="1"/>
</dbReference>
<proteinExistence type="inferred from homology"/>
<dbReference type="Pfam" id="PF00782">
    <property type="entry name" value="DSPc"/>
    <property type="match status" value="1"/>
</dbReference>
<evidence type="ECO:0000313" key="10">
    <source>
        <dbReference type="Proteomes" id="UP000192247"/>
    </source>
</evidence>
<sequence>MTCLALGNGAVGTAGGGALTSNDDLDLHYLCLQAADSPSQNLSQFFPQSNDFIHTARINGGNVLVHCLAGASRSVTIAVAYIMTVTSLNSREALRAVRGARDIACPNDGFQKQLHEFEGRKLNEERRRLRGKYSRAQFWDDERECRKLLSAHRAREIENQAEGQRQATICKSGQQEKKMILVKYSLICCSKRASANPAWRLLTRLSFIITAVVILVGPFQARCLLLRRHLAGEEGFRLLSTLQHTQPLVTVPRLRAHLVIYRAEAEAAPVSQIADHTLRHPHQDITSLRPLLKVKVASRATSAPVRHAGFSFDNLEHTNTSDTQEAQLQPTGTAHSQVRKRRTGQLHHTFSLPESILPVVQVTEPNGTSSQVTLGVTPYVSPARVSAPECGVQAKKKSESDTSKECNVESLSRMSNAFDEDKVFVQTADSVIHPITDGQSPLRELLHVDTRNDENKKLFFSVWRSEIPNQSRRLSTFTQEELKKYHHRVANIIYGEQGLPTGGEGNLDKKEAFVLPYPHVTNRSSSKKRDNKKIKRSNKNSGGTIWQVMRKMAIDIMVDCFPCFDRWVREKRIRRRSKIAPQED</sequence>
<dbReference type="Proteomes" id="UP000192247">
    <property type="component" value="Unassembled WGS sequence"/>
</dbReference>
<dbReference type="InterPro" id="IPR020422">
    <property type="entry name" value="TYR_PHOSPHATASE_DUAL_dom"/>
</dbReference>